<sequence length="265" mass="28515">MTVADGQRAGETMYGTDLARVYDLVHRGRGKDYRAETEAVAAAARRHRPGAARLLDIACGTGGHLRHFADFFGHVEGLELSAPMAEAARRALPGVSVHPGDMRDFRLGTTFDVVTCMFGSIGYTASVAELRRAIAVFARHLEPGGVAVVDPWWFPETFADGHVSADVVTVEGVTVSRLSHSARRGRASHMDVHFVVAEPGAGARHFVDTHIISLFSRSEYEEAFREAGFTVEYLPEAPSGRGLFVGVRAGDGHGKPASDDERGTA</sequence>
<dbReference type="EMBL" id="MF773975">
    <property type="protein sequence ID" value="ATJ00777.1"/>
    <property type="molecule type" value="Genomic_DNA"/>
</dbReference>
<feature type="domain" description="Methyltransferase" evidence="1">
    <location>
        <begin position="55"/>
        <end position="145"/>
    </location>
</feature>
<dbReference type="InterPro" id="IPR041698">
    <property type="entry name" value="Methyltransf_25"/>
</dbReference>
<dbReference type="CDD" id="cd02440">
    <property type="entry name" value="AdoMet_MTases"/>
    <property type="match status" value="1"/>
</dbReference>
<name>A0A291NMZ2_9ACTN</name>
<organism evidence="2">
    <name type="scientific">Streptomyces sp. SCSIO 1666</name>
    <dbReference type="NCBI Taxonomy" id="861528"/>
    <lineage>
        <taxon>Bacteria</taxon>
        <taxon>Bacillati</taxon>
        <taxon>Actinomycetota</taxon>
        <taxon>Actinomycetes</taxon>
        <taxon>Kitasatosporales</taxon>
        <taxon>Streptomycetaceae</taxon>
        <taxon>Streptomyces</taxon>
    </lineage>
</organism>
<proteinExistence type="predicted"/>
<dbReference type="InterPro" id="IPR029063">
    <property type="entry name" value="SAM-dependent_MTases_sf"/>
</dbReference>
<dbReference type="GO" id="GO:0032259">
    <property type="term" value="P:methylation"/>
    <property type="evidence" value="ECO:0007669"/>
    <property type="project" value="UniProtKB-KW"/>
</dbReference>
<dbReference type="Pfam" id="PF13649">
    <property type="entry name" value="Methyltransf_25"/>
    <property type="match status" value="1"/>
</dbReference>
<evidence type="ECO:0000313" key="2">
    <source>
        <dbReference type="EMBL" id="ATJ00777.1"/>
    </source>
</evidence>
<protein>
    <submittedName>
        <fullName evidence="2">SAM-dependent methyltransferase</fullName>
    </submittedName>
</protein>
<reference evidence="2" key="1">
    <citation type="journal article" date="2017" name="Org. Lett.">
        <title>Elucidating the Sugar Tailoring Steps in the Cytorhodin Biosynthetic Pathway.</title>
        <authorList>
            <person name="Gui C."/>
            <person name="Mo X."/>
            <person name="Gu Y.C."/>
            <person name="Ju J."/>
        </authorList>
    </citation>
    <scope>NUCLEOTIDE SEQUENCE</scope>
    <source>
        <strain evidence="2">SCSIO 1666</strain>
    </source>
</reference>
<dbReference type="GO" id="GO:0008168">
    <property type="term" value="F:methyltransferase activity"/>
    <property type="evidence" value="ECO:0007669"/>
    <property type="project" value="UniProtKB-KW"/>
</dbReference>
<accession>A0A291NMZ2</accession>
<evidence type="ECO:0000259" key="1">
    <source>
        <dbReference type="Pfam" id="PF13649"/>
    </source>
</evidence>
<keyword evidence="2" id="KW-0808">Transferase</keyword>
<keyword evidence="2" id="KW-0489">Methyltransferase</keyword>
<dbReference type="PANTHER" id="PTHR43591">
    <property type="entry name" value="METHYLTRANSFERASE"/>
    <property type="match status" value="1"/>
</dbReference>
<dbReference type="AlphaFoldDB" id="A0A291NMZ2"/>
<dbReference type="SUPFAM" id="SSF53335">
    <property type="entry name" value="S-adenosyl-L-methionine-dependent methyltransferases"/>
    <property type="match status" value="1"/>
</dbReference>
<dbReference type="Gene3D" id="2.20.130.10">
    <property type="entry name" value="CAC2371-like domains"/>
    <property type="match status" value="1"/>
</dbReference>
<dbReference type="PANTHER" id="PTHR43591:SF110">
    <property type="entry name" value="RHODANESE DOMAIN-CONTAINING PROTEIN"/>
    <property type="match status" value="1"/>
</dbReference>
<dbReference type="Gene3D" id="3.40.50.150">
    <property type="entry name" value="Vaccinia Virus protein VP39"/>
    <property type="match status" value="1"/>
</dbReference>